<keyword evidence="5" id="KW-0862">Zinc</keyword>
<organism evidence="11 12">
    <name type="scientific">Coemansia javaensis</name>
    <dbReference type="NCBI Taxonomy" id="2761396"/>
    <lineage>
        <taxon>Eukaryota</taxon>
        <taxon>Fungi</taxon>
        <taxon>Fungi incertae sedis</taxon>
        <taxon>Zoopagomycota</taxon>
        <taxon>Kickxellomycotina</taxon>
        <taxon>Kickxellomycetes</taxon>
        <taxon>Kickxellales</taxon>
        <taxon>Kickxellaceae</taxon>
        <taxon>Coemansia</taxon>
    </lineage>
</organism>
<evidence type="ECO:0000256" key="2">
    <source>
        <dbReference type="ARBA" id="ARBA00009792"/>
    </source>
</evidence>
<evidence type="ECO:0000256" key="8">
    <source>
        <dbReference type="SAM" id="Phobius"/>
    </source>
</evidence>
<name>A0A9W8H9M2_9FUNG</name>
<evidence type="ECO:0000256" key="1">
    <source>
        <dbReference type="ARBA" id="ARBA00001947"/>
    </source>
</evidence>
<dbReference type="GO" id="GO:0006013">
    <property type="term" value="P:mannose metabolic process"/>
    <property type="evidence" value="ECO:0007669"/>
    <property type="project" value="InterPro"/>
</dbReference>
<dbReference type="SMART" id="SM00872">
    <property type="entry name" value="Alpha-mann_mid"/>
    <property type="match status" value="1"/>
</dbReference>
<dbReference type="Pfam" id="PF01074">
    <property type="entry name" value="Glyco_hydro_38N"/>
    <property type="match status" value="1"/>
</dbReference>
<dbReference type="InterPro" id="IPR000602">
    <property type="entry name" value="Glyco_hydro_38_N"/>
</dbReference>
<dbReference type="InterPro" id="IPR028995">
    <property type="entry name" value="Glyco_hydro_57/38_cen_sf"/>
</dbReference>
<evidence type="ECO:0000313" key="12">
    <source>
        <dbReference type="Proteomes" id="UP001140217"/>
    </source>
</evidence>
<comment type="cofactor">
    <cofactor evidence="1">
        <name>Zn(2+)</name>
        <dbReference type="ChEBI" id="CHEBI:29105"/>
    </cofactor>
</comment>
<dbReference type="GO" id="GO:0004572">
    <property type="term" value="F:mannosyl-oligosaccharide 1,3-1,6-alpha-mannosidase activity"/>
    <property type="evidence" value="ECO:0007669"/>
    <property type="project" value="UniProtKB-EC"/>
</dbReference>
<feature type="transmembrane region" description="Helical" evidence="8">
    <location>
        <begin position="819"/>
        <end position="837"/>
    </location>
</feature>
<proteinExistence type="inferred from homology"/>
<feature type="signal peptide" evidence="9">
    <location>
        <begin position="1"/>
        <end position="21"/>
    </location>
</feature>
<feature type="transmembrane region" description="Helical" evidence="8">
    <location>
        <begin position="700"/>
        <end position="724"/>
    </location>
</feature>
<evidence type="ECO:0000256" key="4">
    <source>
        <dbReference type="ARBA" id="ARBA00022801"/>
    </source>
</evidence>
<dbReference type="InterPro" id="IPR037094">
    <property type="entry name" value="Glyco_hydro_38_cen_sf"/>
</dbReference>
<protein>
    <submittedName>
        <fullName evidence="11">Mannosyl-oligosaccharide 1,3-1,6-alpha-mannosidase activity protein</fullName>
        <ecNumber evidence="11">3.2.1.114</ecNumber>
    </submittedName>
</protein>
<keyword evidence="4 11" id="KW-0378">Hydrolase</keyword>
<keyword evidence="12" id="KW-1185">Reference proteome</keyword>
<dbReference type="Gene3D" id="2.70.98.30">
    <property type="entry name" value="Golgi alpha-mannosidase II, domain 4"/>
    <property type="match status" value="1"/>
</dbReference>
<dbReference type="SUPFAM" id="SSF88688">
    <property type="entry name" value="Families 57/38 glycoside transferase middle domain"/>
    <property type="match status" value="1"/>
</dbReference>
<evidence type="ECO:0000259" key="10">
    <source>
        <dbReference type="SMART" id="SM00872"/>
    </source>
</evidence>
<dbReference type="Proteomes" id="UP001140217">
    <property type="component" value="Unassembled WGS sequence"/>
</dbReference>
<feature type="domain" description="Glycoside hydrolase family 38 central" evidence="10">
    <location>
        <begin position="375"/>
        <end position="464"/>
    </location>
</feature>
<dbReference type="PANTHER" id="PTHR11607">
    <property type="entry name" value="ALPHA-MANNOSIDASE"/>
    <property type="match status" value="1"/>
</dbReference>
<evidence type="ECO:0000313" key="11">
    <source>
        <dbReference type="EMBL" id="KAJ2779960.1"/>
    </source>
</evidence>
<evidence type="ECO:0000256" key="9">
    <source>
        <dbReference type="SAM" id="SignalP"/>
    </source>
</evidence>
<dbReference type="AlphaFoldDB" id="A0A9W8H9M2"/>
<evidence type="ECO:0000256" key="6">
    <source>
        <dbReference type="ARBA" id="ARBA00023295"/>
    </source>
</evidence>
<reference evidence="11" key="1">
    <citation type="submission" date="2022-07" db="EMBL/GenBank/DDBJ databases">
        <title>Phylogenomic reconstructions and comparative analyses of Kickxellomycotina fungi.</title>
        <authorList>
            <person name="Reynolds N.K."/>
            <person name="Stajich J.E."/>
            <person name="Barry K."/>
            <person name="Grigoriev I.V."/>
            <person name="Crous P."/>
            <person name="Smith M.E."/>
        </authorList>
    </citation>
    <scope>NUCLEOTIDE SEQUENCE</scope>
    <source>
        <strain evidence="11">NBRC 105414</strain>
    </source>
</reference>
<dbReference type="InterPro" id="IPR027291">
    <property type="entry name" value="Glyco_hydro_38_N_sf"/>
</dbReference>
<dbReference type="InterPro" id="IPR050843">
    <property type="entry name" value="Glycosyl_Hydrlase_38"/>
</dbReference>
<keyword evidence="9" id="KW-0732">Signal</keyword>
<keyword evidence="8" id="KW-1133">Transmembrane helix</keyword>
<accession>A0A9W8H9M2</accession>
<comment type="caution">
    <text evidence="11">The sequence shown here is derived from an EMBL/GenBank/DDBJ whole genome shotgun (WGS) entry which is preliminary data.</text>
</comment>
<evidence type="ECO:0000256" key="7">
    <source>
        <dbReference type="SAM" id="MobiDB-lite"/>
    </source>
</evidence>
<dbReference type="GO" id="GO:0046872">
    <property type="term" value="F:metal ion binding"/>
    <property type="evidence" value="ECO:0007669"/>
    <property type="project" value="UniProtKB-KW"/>
</dbReference>
<dbReference type="Gene3D" id="1.20.1270.50">
    <property type="entry name" value="Glycoside hydrolase family 38, central domain"/>
    <property type="match status" value="1"/>
</dbReference>
<evidence type="ECO:0000256" key="5">
    <source>
        <dbReference type="ARBA" id="ARBA00022833"/>
    </source>
</evidence>
<feature type="transmembrane region" description="Helical" evidence="8">
    <location>
        <begin position="756"/>
        <end position="777"/>
    </location>
</feature>
<feature type="compositionally biased region" description="Basic and acidic residues" evidence="7">
    <location>
        <begin position="626"/>
        <end position="642"/>
    </location>
</feature>
<dbReference type="Pfam" id="PF09261">
    <property type="entry name" value="Alpha-mann_mid"/>
    <property type="match status" value="1"/>
</dbReference>
<dbReference type="GO" id="GO:0030246">
    <property type="term" value="F:carbohydrate binding"/>
    <property type="evidence" value="ECO:0007669"/>
    <property type="project" value="InterPro"/>
</dbReference>
<dbReference type="SUPFAM" id="SSF74650">
    <property type="entry name" value="Galactose mutarotase-like"/>
    <property type="match status" value="1"/>
</dbReference>
<dbReference type="SUPFAM" id="SSF88713">
    <property type="entry name" value="Glycoside hydrolase/deacetylase"/>
    <property type="match status" value="1"/>
</dbReference>
<feature type="transmembrane region" description="Helical" evidence="8">
    <location>
        <begin position="789"/>
        <end position="812"/>
    </location>
</feature>
<gene>
    <name evidence="11" type="primary">aman-3</name>
    <name evidence="11" type="ORF">H4R18_003706</name>
</gene>
<evidence type="ECO:0000256" key="3">
    <source>
        <dbReference type="ARBA" id="ARBA00022723"/>
    </source>
</evidence>
<comment type="similarity">
    <text evidence="2">Belongs to the glycosyl hydrolase 38 family.</text>
</comment>
<dbReference type="EMBL" id="JANBUL010000155">
    <property type="protein sequence ID" value="KAJ2779960.1"/>
    <property type="molecule type" value="Genomic_DNA"/>
</dbReference>
<sequence length="1136" mass="121468">MPGRAAVVGILLVLTALVANRQVVPVGKASWMPRFGEPGPPTDREMPQRHRLPRKLTVHILPHSHSDVGWNLSFEGYYRASVRKVLRGVVAELWADARRRFTWGDLAFLDLWLGEEGDQRAGAQLPGAPELTWRQAVMELQRRGQWETTGGTYVSPDEGLTTWWAHNMIVDVGHRTLARELNATTAVGWQIDNFGHSNTVAQVLGSTGYRALIMGRMDFRDRYEFASRSSLQFRWRSSEHAGAAEPLLVHFLADHYAAPSRRFDFDHTAECDPRALLGELMAVARRHVRMYPAHGHVLVMMGDDFRYVRAARGFRCLDRVVAASKAHAEWADAELRYSTASEYLAAARPFLDAAQGELRVHGGDFYPYQDRGYEQYWSGILGSRAYLKWLVRDTEQIVQHVEALLALAQIRAHEAGAAADGGGLWAVLEDALELCRKQVAIGYHHDAITGTCSEAAFDDYARRLRAAARVGLHVGQMAILGPAAAGDPGAAARRLRRAFDEDGGAAPGYNTATDDALRPARGALEVPAEQCGAGGRCAGATVVVANANLLAPQDQIVRLRVRTAAVAVVDRATGRAVDGVHVRPDAAGNGTATVEFLARGIPAFGMRSYLLTGGAAGPPEPNDTDAGPREPNHTDAGPREPEPGGGILLRRGGVEVRLRAGAHGTVHISAGGRTVDHQLRYYFANPHVQASGAYVMHSFALMYAAVFWTFGAAAWAGLAAAWAVHRWRGAAASRAGRLVRALRLPRALPRPPGRRLAAWAAAVSSAAAGAAFVWYAAQRAPVERLDAWARGRGLAAVAAPAFAGAYGAAGLLRWRAGTGAAAAHGLAAGVALALLLGREWQSRPLAAAPLDLRVERGALCDRAHAAVGASGSRIEFRLCADAPDLLHVRALVRPLPDREIVARLADAREPSGELAVFDGAAVRRRAAGRWTPVPGAFFAAPSHVALGRLVVHARQPMGAASLAPGRLELLLHRSMSGNDFRGLARPLDDAVPAVVTHLLDLAPDRPRDPLRLAANHRANAPPLAFVLPAAGDVPPAYAAANATADPALRLVGVRAAPAAAAGRLRVDARLVAHEPVSAPPHAVVRGAAGAAEVRGDWALCARSAAPRTVVPVPRLRLAAGEQKLFRLDVAPPAADR</sequence>
<dbReference type="OrthoDB" id="10261055at2759"/>
<feature type="region of interest" description="Disordered" evidence="7">
    <location>
        <begin position="612"/>
        <end position="646"/>
    </location>
</feature>
<dbReference type="Gene3D" id="3.20.110.10">
    <property type="entry name" value="Glycoside hydrolase 38, N terminal domain"/>
    <property type="match status" value="1"/>
</dbReference>
<keyword evidence="8" id="KW-0812">Transmembrane</keyword>
<dbReference type="EC" id="3.2.1.114" evidence="11"/>
<dbReference type="InterPro" id="IPR015341">
    <property type="entry name" value="Glyco_hydro_38_cen"/>
</dbReference>
<keyword evidence="3" id="KW-0479">Metal-binding</keyword>
<keyword evidence="6 11" id="KW-0326">Glycosidase</keyword>
<keyword evidence="8" id="KW-0472">Membrane</keyword>
<dbReference type="InterPro" id="IPR011330">
    <property type="entry name" value="Glyco_hydro/deAcase_b/a-brl"/>
</dbReference>
<dbReference type="PANTHER" id="PTHR11607:SF3">
    <property type="entry name" value="LYSOSOMAL ALPHA-MANNOSIDASE"/>
    <property type="match status" value="1"/>
</dbReference>
<feature type="chain" id="PRO_5040922594" evidence="9">
    <location>
        <begin position="22"/>
        <end position="1136"/>
    </location>
</feature>
<dbReference type="InterPro" id="IPR011013">
    <property type="entry name" value="Gal_mutarotase_sf_dom"/>
</dbReference>